<gene>
    <name evidence="4" type="ORF">IWQ60_012060</name>
</gene>
<dbReference type="InterPro" id="IPR001878">
    <property type="entry name" value="Znf_CCHC"/>
</dbReference>
<feature type="compositionally biased region" description="Polar residues" evidence="2">
    <location>
        <begin position="115"/>
        <end position="135"/>
    </location>
</feature>
<dbReference type="GO" id="GO:0003676">
    <property type="term" value="F:nucleic acid binding"/>
    <property type="evidence" value="ECO:0007669"/>
    <property type="project" value="InterPro"/>
</dbReference>
<dbReference type="Proteomes" id="UP001150569">
    <property type="component" value="Unassembled WGS sequence"/>
</dbReference>
<protein>
    <recommendedName>
        <fullName evidence="3">CCHC-type domain-containing protein</fullName>
    </recommendedName>
</protein>
<dbReference type="PROSITE" id="PS50158">
    <property type="entry name" value="ZF_CCHC"/>
    <property type="match status" value="1"/>
</dbReference>
<comment type="caution">
    <text evidence="4">The sequence shown here is derived from an EMBL/GenBank/DDBJ whole genome shotgun (WGS) entry which is preliminary data.</text>
</comment>
<dbReference type="OrthoDB" id="2505440at2759"/>
<dbReference type="Pfam" id="PF00098">
    <property type="entry name" value="zf-CCHC"/>
    <property type="match status" value="1"/>
</dbReference>
<proteinExistence type="predicted"/>
<dbReference type="InterPro" id="IPR036875">
    <property type="entry name" value="Znf_CCHC_sf"/>
</dbReference>
<accession>A0A9W7ZMC1</accession>
<organism evidence="4 5">
    <name type="scientific">Tieghemiomyces parasiticus</name>
    <dbReference type="NCBI Taxonomy" id="78921"/>
    <lineage>
        <taxon>Eukaryota</taxon>
        <taxon>Fungi</taxon>
        <taxon>Fungi incertae sedis</taxon>
        <taxon>Zoopagomycota</taxon>
        <taxon>Kickxellomycotina</taxon>
        <taxon>Dimargaritomycetes</taxon>
        <taxon>Dimargaritales</taxon>
        <taxon>Dimargaritaceae</taxon>
        <taxon>Tieghemiomyces</taxon>
    </lineage>
</organism>
<keyword evidence="1" id="KW-0863">Zinc-finger</keyword>
<dbReference type="SUPFAM" id="SSF57756">
    <property type="entry name" value="Retrovirus zinc finger-like domains"/>
    <property type="match status" value="1"/>
</dbReference>
<keyword evidence="1" id="KW-0862">Zinc</keyword>
<name>A0A9W7ZMC1_9FUNG</name>
<keyword evidence="5" id="KW-1185">Reference proteome</keyword>
<dbReference type="Gene3D" id="4.10.60.10">
    <property type="entry name" value="Zinc finger, CCHC-type"/>
    <property type="match status" value="1"/>
</dbReference>
<dbReference type="SMART" id="SM00343">
    <property type="entry name" value="ZnF_C2HC"/>
    <property type="match status" value="1"/>
</dbReference>
<feature type="domain" description="CCHC-type" evidence="3">
    <location>
        <begin position="85"/>
        <end position="100"/>
    </location>
</feature>
<feature type="region of interest" description="Disordered" evidence="2">
    <location>
        <begin position="109"/>
        <end position="135"/>
    </location>
</feature>
<evidence type="ECO:0000256" key="2">
    <source>
        <dbReference type="SAM" id="MobiDB-lite"/>
    </source>
</evidence>
<evidence type="ECO:0000313" key="5">
    <source>
        <dbReference type="Proteomes" id="UP001150569"/>
    </source>
</evidence>
<evidence type="ECO:0000259" key="3">
    <source>
        <dbReference type="PROSITE" id="PS50158"/>
    </source>
</evidence>
<evidence type="ECO:0000313" key="4">
    <source>
        <dbReference type="EMBL" id="KAJ1906526.1"/>
    </source>
</evidence>
<dbReference type="AlphaFoldDB" id="A0A9W7ZMC1"/>
<sequence>MDQFICGLKPNIWAHVAAQHFSTLGEAVMFAECFDAAMYGKGMWNPSTGAHSGHVTGPHRQGVIPMEVDALQGRPHQCCPFTGNCYNCGKKGHVSRRCTKPQRRNHLQELGNGQGQYNDQEPSCPRNVSPTLLEL</sequence>
<dbReference type="GO" id="GO:0008270">
    <property type="term" value="F:zinc ion binding"/>
    <property type="evidence" value="ECO:0007669"/>
    <property type="project" value="UniProtKB-KW"/>
</dbReference>
<reference evidence="4" key="1">
    <citation type="submission" date="2022-07" db="EMBL/GenBank/DDBJ databases">
        <title>Phylogenomic reconstructions and comparative analyses of Kickxellomycotina fungi.</title>
        <authorList>
            <person name="Reynolds N.K."/>
            <person name="Stajich J.E."/>
            <person name="Barry K."/>
            <person name="Grigoriev I.V."/>
            <person name="Crous P."/>
            <person name="Smith M.E."/>
        </authorList>
    </citation>
    <scope>NUCLEOTIDE SEQUENCE</scope>
    <source>
        <strain evidence="4">RSA 861</strain>
    </source>
</reference>
<evidence type="ECO:0000256" key="1">
    <source>
        <dbReference type="PROSITE-ProRule" id="PRU00047"/>
    </source>
</evidence>
<keyword evidence="1" id="KW-0479">Metal-binding</keyword>
<dbReference type="EMBL" id="JANBPT010001581">
    <property type="protein sequence ID" value="KAJ1906526.1"/>
    <property type="molecule type" value="Genomic_DNA"/>
</dbReference>